<sequence length="377" mass="41985">MSKRAHAESERAKLEQVIGIIERDFQRIVTESFKSSDDKVKVVNLSSDFGKTLNGRVGRVVGGATREEIEDAYRGNRHARARVKVEGENEPVKLRLCNILPCKLRHEPDGGKVTLTTARARDLAKESVEKQRLARDQDPGSIARIEATDAWLAKVEGGNEGAPIPVYKCGALGRPLTKGHENGWENLRNQLAPACSGDGEVTFERFGYGLVGVAGEHDRCVVCHEPVTADGDTMGLPCRHVFHRRCLEPWLKKRTDEGRAPDCPTCRTELQMSHEVYTADYDCEEMLKRRFDEFFISGFCVCCQSTVMEADPQVYLDPLNGMPPQVIQRSQWPAWVKYGVRYSAKEIGGNEDDGHFMITRCQGKGAEKISVVGSFGS</sequence>
<keyword evidence="1" id="KW-0479">Metal-binding</keyword>
<gene>
    <name evidence="6" type="ORF">MICPUN_54017</name>
</gene>
<dbReference type="RefSeq" id="XP_002499685.1">
    <property type="nucleotide sequence ID" value="XM_002499639.1"/>
</dbReference>
<dbReference type="PANTHER" id="PTHR22765">
    <property type="entry name" value="RING FINGER AND PROTEASE ASSOCIATED DOMAIN-CONTAINING"/>
    <property type="match status" value="1"/>
</dbReference>
<dbReference type="Proteomes" id="UP000002009">
    <property type="component" value="Chromosome 2"/>
</dbReference>
<organism evidence="6 7">
    <name type="scientific">Micromonas commoda (strain RCC299 / NOUM17 / CCMP2709)</name>
    <name type="common">Picoplanktonic green alga</name>
    <dbReference type="NCBI Taxonomy" id="296587"/>
    <lineage>
        <taxon>Eukaryota</taxon>
        <taxon>Viridiplantae</taxon>
        <taxon>Chlorophyta</taxon>
        <taxon>Mamiellophyceae</taxon>
        <taxon>Mamiellales</taxon>
        <taxon>Mamiellaceae</taxon>
        <taxon>Micromonas</taxon>
    </lineage>
</organism>
<dbReference type="AlphaFoldDB" id="C1DYH1"/>
<evidence type="ECO:0000256" key="3">
    <source>
        <dbReference type="ARBA" id="ARBA00022833"/>
    </source>
</evidence>
<keyword evidence="2 4" id="KW-0863">Zinc-finger</keyword>
<dbReference type="SMART" id="SM00744">
    <property type="entry name" value="RINGv"/>
    <property type="match status" value="1"/>
</dbReference>
<evidence type="ECO:0000256" key="4">
    <source>
        <dbReference type="PROSITE-ProRule" id="PRU00175"/>
    </source>
</evidence>
<dbReference type="GeneID" id="8241360"/>
<evidence type="ECO:0000256" key="1">
    <source>
        <dbReference type="ARBA" id="ARBA00022723"/>
    </source>
</evidence>
<keyword evidence="3" id="KW-0862">Zinc</keyword>
<name>C1DYH1_MICCC</name>
<feature type="domain" description="RING-type" evidence="5">
    <location>
        <begin position="220"/>
        <end position="267"/>
    </location>
</feature>
<dbReference type="OrthoDB" id="21204at2759"/>
<dbReference type="Pfam" id="PF13639">
    <property type="entry name" value="zf-RING_2"/>
    <property type="match status" value="1"/>
</dbReference>
<keyword evidence="7" id="KW-1185">Reference proteome</keyword>
<dbReference type="PROSITE" id="PS50089">
    <property type="entry name" value="ZF_RING_2"/>
    <property type="match status" value="1"/>
</dbReference>
<evidence type="ECO:0000313" key="7">
    <source>
        <dbReference type="Proteomes" id="UP000002009"/>
    </source>
</evidence>
<dbReference type="InterPro" id="IPR011016">
    <property type="entry name" value="Znf_RING-CH"/>
</dbReference>
<dbReference type="Gene3D" id="3.30.40.10">
    <property type="entry name" value="Zinc/RING finger domain, C3HC4 (zinc finger)"/>
    <property type="match status" value="1"/>
</dbReference>
<protein>
    <recommendedName>
        <fullName evidence="5">RING-type domain-containing protein</fullName>
    </recommendedName>
</protein>
<dbReference type="InterPro" id="IPR013083">
    <property type="entry name" value="Znf_RING/FYVE/PHD"/>
</dbReference>
<dbReference type="EMBL" id="CP001323">
    <property type="protein sequence ID" value="ACO60943.1"/>
    <property type="molecule type" value="Genomic_DNA"/>
</dbReference>
<accession>C1DYH1</accession>
<evidence type="ECO:0000256" key="2">
    <source>
        <dbReference type="ARBA" id="ARBA00022771"/>
    </source>
</evidence>
<dbReference type="SUPFAM" id="SSF57850">
    <property type="entry name" value="RING/U-box"/>
    <property type="match status" value="1"/>
</dbReference>
<dbReference type="GO" id="GO:0005737">
    <property type="term" value="C:cytoplasm"/>
    <property type="evidence" value="ECO:0007669"/>
    <property type="project" value="TreeGrafter"/>
</dbReference>
<dbReference type="STRING" id="296587.C1DYH1"/>
<dbReference type="GO" id="GO:0006511">
    <property type="term" value="P:ubiquitin-dependent protein catabolic process"/>
    <property type="evidence" value="ECO:0007669"/>
    <property type="project" value="TreeGrafter"/>
</dbReference>
<dbReference type="eggNOG" id="KOG0800">
    <property type="taxonomic scope" value="Eukaryota"/>
</dbReference>
<proteinExistence type="predicted"/>
<dbReference type="InterPro" id="IPR051826">
    <property type="entry name" value="E3_ubiquitin-ligase_domain"/>
</dbReference>
<dbReference type="InterPro" id="IPR001841">
    <property type="entry name" value="Znf_RING"/>
</dbReference>
<dbReference type="GO" id="GO:0061630">
    <property type="term" value="F:ubiquitin protein ligase activity"/>
    <property type="evidence" value="ECO:0007669"/>
    <property type="project" value="TreeGrafter"/>
</dbReference>
<dbReference type="PANTHER" id="PTHR22765:SF434">
    <property type="entry name" value="GB|AAD18119.1-RELATED"/>
    <property type="match status" value="1"/>
</dbReference>
<evidence type="ECO:0000313" key="6">
    <source>
        <dbReference type="EMBL" id="ACO60943.1"/>
    </source>
</evidence>
<dbReference type="KEGG" id="mis:MICPUN_54017"/>
<dbReference type="InParanoid" id="C1DYH1"/>
<dbReference type="GO" id="GO:0008270">
    <property type="term" value="F:zinc ion binding"/>
    <property type="evidence" value="ECO:0007669"/>
    <property type="project" value="UniProtKB-KW"/>
</dbReference>
<evidence type="ECO:0000259" key="5">
    <source>
        <dbReference type="PROSITE" id="PS50089"/>
    </source>
</evidence>
<dbReference type="SMART" id="SM00184">
    <property type="entry name" value="RING"/>
    <property type="match status" value="1"/>
</dbReference>
<reference evidence="6 7" key="1">
    <citation type="journal article" date="2009" name="Science">
        <title>Green evolution and dynamic adaptations revealed by genomes of the marine picoeukaryotes Micromonas.</title>
        <authorList>
            <person name="Worden A.Z."/>
            <person name="Lee J.H."/>
            <person name="Mock T."/>
            <person name="Rouze P."/>
            <person name="Simmons M.P."/>
            <person name="Aerts A.L."/>
            <person name="Allen A.E."/>
            <person name="Cuvelier M.L."/>
            <person name="Derelle E."/>
            <person name="Everett M.V."/>
            <person name="Foulon E."/>
            <person name="Grimwood J."/>
            <person name="Gundlach H."/>
            <person name="Henrissat B."/>
            <person name="Napoli C."/>
            <person name="McDonald S.M."/>
            <person name="Parker M.S."/>
            <person name="Rombauts S."/>
            <person name="Salamov A."/>
            <person name="Von Dassow P."/>
            <person name="Badger J.H."/>
            <person name="Coutinho P.M."/>
            <person name="Demir E."/>
            <person name="Dubchak I."/>
            <person name="Gentemann C."/>
            <person name="Eikrem W."/>
            <person name="Gready J.E."/>
            <person name="John U."/>
            <person name="Lanier W."/>
            <person name="Lindquist E.A."/>
            <person name="Lucas S."/>
            <person name="Mayer K.F."/>
            <person name="Moreau H."/>
            <person name="Not F."/>
            <person name="Otillar R."/>
            <person name="Panaud O."/>
            <person name="Pangilinan J."/>
            <person name="Paulsen I."/>
            <person name="Piegu B."/>
            <person name="Poliakov A."/>
            <person name="Robbens S."/>
            <person name="Schmutz J."/>
            <person name="Toulza E."/>
            <person name="Wyss T."/>
            <person name="Zelensky A."/>
            <person name="Zhou K."/>
            <person name="Armbrust E.V."/>
            <person name="Bhattacharya D."/>
            <person name="Goodenough U.W."/>
            <person name="Van de Peer Y."/>
            <person name="Grigoriev I.V."/>
        </authorList>
    </citation>
    <scope>NUCLEOTIDE SEQUENCE [LARGE SCALE GENOMIC DNA]</scope>
    <source>
        <strain evidence="7">RCC299 / NOUM17</strain>
    </source>
</reference>